<dbReference type="SUPFAM" id="SSF47413">
    <property type="entry name" value="lambda repressor-like DNA-binding domains"/>
    <property type="match status" value="1"/>
</dbReference>
<dbReference type="SMART" id="SM00530">
    <property type="entry name" value="HTH_XRE"/>
    <property type="match status" value="1"/>
</dbReference>
<gene>
    <name evidence="2" type="ORF">OK345_08615</name>
</gene>
<dbReference type="CDD" id="cd00093">
    <property type="entry name" value="HTH_XRE"/>
    <property type="match status" value="1"/>
</dbReference>
<dbReference type="PROSITE" id="PS50943">
    <property type="entry name" value="HTH_CROC1"/>
    <property type="match status" value="1"/>
</dbReference>
<reference evidence="2 3" key="1">
    <citation type="submission" date="2022-10" db="EMBL/GenBank/DDBJ databases">
        <title>Xanthomonas sp. H13-6.</title>
        <authorList>
            <person name="Liu X."/>
            <person name="Deng Z."/>
            <person name="Jiang Y."/>
            <person name="Yu T."/>
            <person name="Ai J."/>
        </authorList>
    </citation>
    <scope>NUCLEOTIDE SEQUENCE [LARGE SCALE GENOMIC DNA]</scope>
    <source>
        <strain evidence="2 3">H13-6</strain>
    </source>
</reference>
<organism evidence="2 3">
    <name type="scientific">Xanthomonas chitinilytica</name>
    <dbReference type="NCBI Taxonomy" id="2989819"/>
    <lineage>
        <taxon>Bacteria</taxon>
        <taxon>Pseudomonadati</taxon>
        <taxon>Pseudomonadota</taxon>
        <taxon>Gammaproteobacteria</taxon>
        <taxon>Lysobacterales</taxon>
        <taxon>Lysobacteraceae</taxon>
        <taxon>Xanthomonas</taxon>
    </lineage>
</organism>
<dbReference type="RefSeq" id="WP_265127523.1">
    <property type="nucleotide sequence ID" value="NZ_JAPCHY010000005.1"/>
</dbReference>
<dbReference type="Proteomes" id="UP001209922">
    <property type="component" value="Unassembled WGS sequence"/>
</dbReference>
<proteinExistence type="predicted"/>
<protein>
    <submittedName>
        <fullName evidence="2">Helix-turn-helix domain-containing protein</fullName>
    </submittedName>
</protein>
<evidence type="ECO:0000313" key="3">
    <source>
        <dbReference type="Proteomes" id="UP001209922"/>
    </source>
</evidence>
<dbReference type="InterPro" id="IPR010982">
    <property type="entry name" value="Lambda_DNA-bd_dom_sf"/>
</dbReference>
<comment type="caution">
    <text evidence="2">The sequence shown here is derived from an EMBL/GenBank/DDBJ whole genome shotgun (WGS) entry which is preliminary data.</text>
</comment>
<evidence type="ECO:0000259" key="1">
    <source>
        <dbReference type="PROSITE" id="PS50943"/>
    </source>
</evidence>
<sequence>MPPSTAQKSYGQRLRKARKAAGWTQAELGRCLDVDPATAAVRISRYENGQHMPDGPTADALAKALRLPQAWFHAETDTIAEAILLLSRMPEGRQLTALEAIKAAIN</sequence>
<name>A0ABT3JWN4_9XANT</name>
<dbReference type="EMBL" id="JAPCHY010000005">
    <property type="protein sequence ID" value="MCW4472565.1"/>
    <property type="molecule type" value="Genomic_DNA"/>
</dbReference>
<accession>A0ABT3JWN4</accession>
<dbReference type="Gene3D" id="1.10.260.40">
    <property type="entry name" value="lambda repressor-like DNA-binding domains"/>
    <property type="match status" value="1"/>
</dbReference>
<keyword evidence="3" id="KW-1185">Reference proteome</keyword>
<dbReference type="Pfam" id="PF13560">
    <property type="entry name" value="HTH_31"/>
    <property type="match status" value="1"/>
</dbReference>
<evidence type="ECO:0000313" key="2">
    <source>
        <dbReference type="EMBL" id="MCW4472565.1"/>
    </source>
</evidence>
<feature type="domain" description="HTH cro/C1-type" evidence="1">
    <location>
        <begin position="14"/>
        <end position="72"/>
    </location>
</feature>
<dbReference type="InterPro" id="IPR001387">
    <property type="entry name" value="Cro/C1-type_HTH"/>
</dbReference>